<sequence length="572" mass="62468">MHGIRRAVVGPGLLSRHAPRRRRGRFAPGQRPAFVACAHPLVRLGTPDGGWDGHELSPDLPLPGCERETHPTLPRPRSSGCAAVTPAATQVTLYRPVLHTCLSLRSPNRVHAPAQPDECLLLVGETVPASADQVSRHRGEGLASGTPFPPSYLDPSRSVGEGNSVTAVGQAAYESRSLPALPLSLPTPVRPTEYRAPRAHTRPSDPHLCTTHADTVAIQPLGTGDSRLYRSDETSASRYCTRRPHCRRRQAMGIFSRSPRLSATRLHDSHPAPKNMDRIRRACASSPPATVNPNEFHLFTQLPPELRLKIWNFNLPNSRLVPIRCGSGSPSLREAPARPLGCTTGCTSGAPIPVNLHVCAESRAEAFKSYSCAFGFARGPGQVIFNPDRDILFFGPRDGYMAADSQFHTCMSMCDQGELACVRRVAISDALFWIDETYRSMTAASLTVEVIKQLALRMPNLEQVYFVPREEDEGSDLAMVEERMACQVQMAVATGEEVATLVDKLSRQPLPLQLQDKHQTSLAHAAAASPALPPQNDVYVLICKEADIGRSKMQAREPRPRQGIASRNITSH</sequence>
<evidence type="ECO:0000259" key="2">
    <source>
        <dbReference type="Pfam" id="PF20150"/>
    </source>
</evidence>
<evidence type="ECO:0000256" key="1">
    <source>
        <dbReference type="SAM" id="MobiDB-lite"/>
    </source>
</evidence>
<dbReference type="PANTHER" id="PTHR35910">
    <property type="entry name" value="2EXR DOMAIN-CONTAINING PROTEIN"/>
    <property type="match status" value="1"/>
</dbReference>
<feature type="compositionally biased region" description="Basic and acidic residues" evidence="1">
    <location>
        <begin position="265"/>
        <end position="277"/>
    </location>
</feature>
<feature type="region of interest" description="Disordered" evidence="1">
    <location>
        <begin position="1"/>
        <end position="26"/>
    </location>
</feature>
<accession>A0A2U3DY05</accession>
<gene>
    <name evidence="3" type="ORF">PCL_04278</name>
</gene>
<dbReference type="Pfam" id="PF20150">
    <property type="entry name" value="2EXR"/>
    <property type="match status" value="1"/>
</dbReference>
<proteinExistence type="predicted"/>
<dbReference type="Proteomes" id="UP000245956">
    <property type="component" value="Unassembled WGS sequence"/>
</dbReference>
<evidence type="ECO:0000313" key="4">
    <source>
        <dbReference type="Proteomes" id="UP000245956"/>
    </source>
</evidence>
<feature type="domain" description="2EXR" evidence="2">
    <location>
        <begin position="296"/>
        <end position="392"/>
    </location>
</feature>
<protein>
    <recommendedName>
        <fullName evidence="2">2EXR domain-containing protein</fullName>
    </recommendedName>
</protein>
<feature type="compositionally biased region" description="Basic and acidic residues" evidence="1">
    <location>
        <begin position="551"/>
        <end position="560"/>
    </location>
</feature>
<name>A0A2U3DY05_PURLI</name>
<feature type="region of interest" description="Disordered" evidence="1">
    <location>
        <begin position="136"/>
        <end position="164"/>
    </location>
</feature>
<reference evidence="3 4" key="1">
    <citation type="journal article" date="2016" name="Front. Microbiol.">
        <title>Genome and transcriptome sequences reveal the specific parasitism of the nematophagous Purpureocillium lilacinum 36-1.</title>
        <authorList>
            <person name="Xie J."/>
            <person name="Li S."/>
            <person name="Mo C."/>
            <person name="Xiao X."/>
            <person name="Peng D."/>
            <person name="Wang G."/>
            <person name="Xiao Y."/>
        </authorList>
    </citation>
    <scope>NUCLEOTIDE SEQUENCE [LARGE SCALE GENOMIC DNA]</scope>
    <source>
        <strain evidence="3 4">36-1</strain>
    </source>
</reference>
<dbReference type="PANTHER" id="PTHR35910:SF6">
    <property type="entry name" value="2EXR DOMAIN-CONTAINING PROTEIN"/>
    <property type="match status" value="1"/>
</dbReference>
<dbReference type="EMBL" id="LCWV01000020">
    <property type="protein sequence ID" value="PWI67116.1"/>
    <property type="molecule type" value="Genomic_DNA"/>
</dbReference>
<feature type="region of interest" description="Disordered" evidence="1">
    <location>
        <begin position="551"/>
        <end position="572"/>
    </location>
</feature>
<dbReference type="AlphaFoldDB" id="A0A2U3DY05"/>
<dbReference type="InterPro" id="IPR045518">
    <property type="entry name" value="2EXR"/>
</dbReference>
<evidence type="ECO:0000313" key="3">
    <source>
        <dbReference type="EMBL" id="PWI67116.1"/>
    </source>
</evidence>
<organism evidence="3 4">
    <name type="scientific">Purpureocillium lilacinum</name>
    <name type="common">Paecilomyces lilacinus</name>
    <dbReference type="NCBI Taxonomy" id="33203"/>
    <lineage>
        <taxon>Eukaryota</taxon>
        <taxon>Fungi</taxon>
        <taxon>Dikarya</taxon>
        <taxon>Ascomycota</taxon>
        <taxon>Pezizomycotina</taxon>
        <taxon>Sordariomycetes</taxon>
        <taxon>Hypocreomycetidae</taxon>
        <taxon>Hypocreales</taxon>
        <taxon>Ophiocordycipitaceae</taxon>
        <taxon>Purpureocillium</taxon>
    </lineage>
</organism>
<feature type="region of interest" description="Disordered" evidence="1">
    <location>
        <begin position="251"/>
        <end position="277"/>
    </location>
</feature>
<comment type="caution">
    <text evidence="3">The sequence shown here is derived from an EMBL/GenBank/DDBJ whole genome shotgun (WGS) entry which is preliminary data.</text>
</comment>